<organism evidence="5 6">
    <name type="scientific">Streptantibioticus parmotrematis</name>
    <dbReference type="NCBI Taxonomy" id="2873249"/>
    <lineage>
        <taxon>Bacteria</taxon>
        <taxon>Bacillati</taxon>
        <taxon>Actinomycetota</taxon>
        <taxon>Actinomycetes</taxon>
        <taxon>Kitasatosporales</taxon>
        <taxon>Streptomycetaceae</taxon>
        <taxon>Streptantibioticus</taxon>
    </lineage>
</organism>
<dbReference type="InterPro" id="IPR001314">
    <property type="entry name" value="Peptidase_S1A"/>
</dbReference>
<keyword evidence="5" id="KW-0378">Hydrolase</keyword>
<dbReference type="PANTHER" id="PTHR24276:SF98">
    <property type="entry name" value="FI18310P1-RELATED"/>
    <property type="match status" value="1"/>
</dbReference>
<feature type="domain" description="Peptidase S1" evidence="4">
    <location>
        <begin position="28"/>
        <end position="225"/>
    </location>
</feature>
<evidence type="ECO:0000256" key="1">
    <source>
        <dbReference type="ARBA" id="ARBA00007664"/>
    </source>
</evidence>
<dbReference type="PROSITE" id="PS51257">
    <property type="entry name" value="PROKAR_LIPOPROTEIN"/>
    <property type="match status" value="1"/>
</dbReference>
<reference evidence="5 6" key="1">
    <citation type="submission" date="2021-08" db="EMBL/GenBank/DDBJ databases">
        <title>Streptomyces sp. PTM05 isolated from lichen.</title>
        <authorList>
            <person name="Somphong A."/>
            <person name="Phongsopitanun W."/>
            <person name="Tanasupawat S."/>
        </authorList>
    </citation>
    <scope>NUCLEOTIDE SEQUENCE [LARGE SCALE GENOMIC DNA]</scope>
    <source>
        <strain evidence="5 6">Ptm05</strain>
    </source>
</reference>
<dbReference type="Proteomes" id="UP001198565">
    <property type="component" value="Unassembled WGS sequence"/>
</dbReference>
<dbReference type="PROSITE" id="PS00134">
    <property type="entry name" value="TRYPSIN_HIS"/>
    <property type="match status" value="1"/>
</dbReference>
<dbReference type="InterPro" id="IPR043504">
    <property type="entry name" value="Peptidase_S1_PA_chymotrypsin"/>
</dbReference>
<keyword evidence="3" id="KW-0732">Signal</keyword>
<dbReference type="InterPro" id="IPR009003">
    <property type="entry name" value="Peptidase_S1_PA"/>
</dbReference>
<sequence>MTNTRRHAALAAFAAAGCLLTAAPAYAIIGGSSVNSISDAPWAAQIRFNGGDSHCSGALIAPQWVLTAGHCKASDDYVLLGSVTKGKGTQISTDKQLQPNGEDILLLHLTKPYNTTYAKYGSSSDRPADGKSVTAYGYGDTDNNGSKSTTLKTCTMNVKDDNASDDANGHVIQLTKGSGISSKGDSGGPAFYGGVIVGTDSRGTDTVKDYSDITAYHSWIAQTIGS</sequence>
<name>A0ABS7QK46_9ACTN</name>
<feature type="signal peptide" evidence="3">
    <location>
        <begin position="1"/>
        <end position="27"/>
    </location>
</feature>
<dbReference type="InterPro" id="IPR018114">
    <property type="entry name" value="TRYPSIN_HIS"/>
</dbReference>
<dbReference type="Gene3D" id="2.40.10.10">
    <property type="entry name" value="Trypsin-like serine proteases"/>
    <property type="match status" value="1"/>
</dbReference>
<dbReference type="InterPro" id="IPR001254">
    <property type="entry name" value="Trypsin_dom"/>
</dbReference>
<dbReference type="PANTHER" id="PTHR24276">
    <property type="entry name" value="POLYSERASE-RELATED"/>
    <property type="match status" value="1"/>
</dbReference>
<dbReference type="EMBL" id="JAINVZ010000001">
    <property type="protein sequence ID" value="MBY8883557.1"/>
    <property type="molecule type" value="Genomic_DNA"/>
</dbReference>
<dbReference type="SUPFAM" id="SSF50494">
    <property type="entry name" value="Trypsin-like serine proteases"/>
    <property type="match status" value="1"/>
</dbReference>
<protein>
    <submittedName>
        <fullName evidence="5">Trypsin-like serine protease</fullName>
        <ecNumber evidence="5">3.4.21.-</ecNumber>
    </submittedName>
</protein>
<accession>A0ABS7QK46</accession>
<dbReference type="InterPro" id="IPR050430">
    <property type="entry name" value="Peptidase_S1"/>
</dbReference>
<evidence type="ECO:0000256" key="3">
    <source>
        <dbReference type="SAM" id="SignalP"/>
    </source>
</evidence>
<comment type="caution">
    <text evidence="5">The sequence shown here is derived from an EMBL/GenBank/DDBJ whole genome shotgun (WGS) entry which is preliminary data.</text>
</comment>
<dbReference type="RefSeq" id="WP_222973207.1">
    <property type="nucleotide sequence ID" value="NZ_JAINVZ010000001.1"/>
</dbReference>
<keyword evidence="6" id="KW-1185">Reference proteome</keyword>
<evidence type="ECO:0000256" key="2">
    <source>
        <dbReference type="ARBA" id="ARBA00023157"/>
    </source>
</evidence>
<comment type="similarity">
    <text evidence="1">Belongs to the peptidase S1 family.</text>
</comment>
<gene>
    <name evidence="5" type="ORF">K7472_01685</name>
</gene>
<proteinExistence type="inferred from homology"/>
<dbReference type="PRINTS" id="PR00722">
    <property type="entry name" value="CHYMOTRYPSIN"/>
</dbReference>
<dbReference type="Pfam" id="PF00089">
    <property type="entry name" value="Trypsin"/>
    <property type="match status" value="1"/>
</dbReference>
<dbReference type="PROSITE" id="PS50240">
    <property type="entry name" value="TRYPSIN_DOM"/>
    <property type="match status" value="1"/>
</dbReference>
<dbReference type="GO" id="GO:0016787">
    <property type="term" value="F:hydrolase activity"/>
    <property type="evidence" value="ECO:0007669"/>
    <property type="project" value="UniProtKB-KW"/>
</dbReference>
<evidence type="ECO:0000313" key="5">
    <source>
        <dbReference type="EMBL" id="MBY8883557.1"/>
    </source>
</evidence>
<keyword evidence="2" id="KW-1015">Disulfide bond</keyword>
<dbReference type="EC" id="3.4.21.-" evidence="5"/>
<feature type="chain" id="PRO_5045482794" evidence="3">
    <location>
        <begin position="28"/>
        <end position="226"/>
    </location>
</feature>
<dbReference type="SMART" id="SM00020">
    <property type="entry name" value="Tryp_SPc"/>
    <property type="match status" value="1"/>
</dbReference>
<evidence type="ECO:0000313" key="6">
    <source>
        <dbReference type="Proteomes" id="UP001198565"/>
    </source>
</evidence>
<evidence type="ECO:0000259" key="4">
    <source>
        <dbReference type="PROSITE" id="PS50240"/>
    </source>
</evidence>